<proteinExistence type="predicted"/>
<feature type="non-terminal residue" evidence="1">
    <location>
        <position position="1"/>
    </location>
</feature>
<dbReference type="AlphaFoldDB" id="A0A4S2KGP0"/>
<dbReference type="EMBL" id="SJOL01011430">
    <property type="protein sequence ID" value="TGZ48611.1"/>
    <property type="molecule type" value="Genomic_DNA"/>
</dbReference>
<feature type="non-terminal residue" evidence="1">
    <location>
        <position position="58"/>
    </location>
</feature>
<dbReference type="Proteomes" id="UP000308267">
    <property type="component" value="Unassembled WGS sequence"/>
</dbReference>
<organism evidence="1 2">
    <name type="scientific">Opisthorchis felineus</name>
    <dbReference type="NCBI Taxonomy" id="147828"/>
    <lineage>
        <taxon>Eukaryota</taxon>
        <taxon>Metazoa</taxon>
        <taxon>Spiralia</taxon>
        <taxon>Lophotrochozoa</taxon>
        <taxon>Platyhelminthes</taxon>
        <taxon>Trematoda</taxon>
        <taxon>Digenea</taxon>
        <taxon>Opisthorchiida</taxon>
        <taxon>Opisthorchiata</taxon>
        <taxon>Opisthorchiidae</taxon>
        <taxon>Opisthorchis</taxon>
    </lineage>
</organism>
<keyword evidence="2" id="KW-1185">Reference proteome</keyword>
<reference evidence="1 2" key="1">
    <citation type="journal article" date="2019" name="BMC Genomics">
        <title>New insights from Opisthorchis felineus genome: update on genomics of the epidemiologically important liver flukes.</title>
        <authorList>
            <person name="Ershov N.I."/>
            <person name="Mordvinov V.A."/>
            <person name="Prokhortchouk E.B."/>
            <person name="Pakharukova M.Y."/>
            <person name="Gunbin K.V."/>
            <person name="Ustyantsev K."/>
            <person name="Genaev M.A."/>
            <person name="Blinov A.G."/>
            <person name="Mazur A."/>
            <person name="Boulygina E."/>
            <person name="Tsygankova S."/>
            <person name="Khrameeva E."/>
            <person name="Chekanov N."/>
            <person name="Fan G."/>
            <person name="Xiao A."/>
            <person name="Zhang H."/>
            <person name="Xu X."/>
            <person name="Yang H."/>
            <person name="Solovyev V."/>
            <person name="Lee S.M."/>
            <person name="Liu X."/>
            <person name="Afonnikov D.A."/>
            <person name="Skryabin K.G."/>
        </authorList>
    </citation>
    <scope>NUCLEOTIDE SEQUENCE [LARGE SCALE GENOMIC DNA]</scope>
    <source>
        <strain evidence="1">AK-0245</strain>
        <tissue evidence="1">Whole organism</tissue>
    </source>
</reference>
<sequence length="58" mass="6345">PSDNVNLMTRYAVLKSCTLFLVGSRTPRVSQLFGLNSFASLHASLVAFAQNQVSDMLK</sequence>
<accession>A0A4S2KGP0</accession>
<gene>
    <name evidence="1" type="ORF">CRM22_010963</name>
</gene>
<name>A0A4S2KGP0_OPIFE</name>
<evidence type="ECO:0000313" key="2">
    <source>
        <dbReference type="Proteomes" id="UP000308267"/>
    </source>
</evidence>
<evidence type="ECO:0000313" key="1">
    <source>
        <dbReference type="EMBL" id="TGZ48611.1"/>
    </source>
</evidence>
<protein>
    <submittedName>
        <fullName evidence="1">Uncharacterized protein</fullName>
    </submittedName>
</protein>
<comment type="caution">
    <text evidence="1">The sequence shown here is derived from an EMBL/GenBank/DDBJ whole genome shotgun (WGS) entry which is preliminary data.</text>
</comment>